<protein>
    <submittedName>
        <fullName evidence="2">Uncharacterized protein</fullName>
    </submittedName>
</protein>
<evidence type="ECO:0000313" key="2">
    <source>
        <dbReference type="EMBL" id="RSM08184.1"/>
    </source>
</evidence>
<dbReference type="Proteomes" id="UP000287144">
    <property type="component" value="Unassembled WGS sequence"/>
</dbReference>
<accession>A0A428U1L9</accession>
<dbReference type="SUPFAM" id="SSF63829">
    <property type="entry name" value="Calcium-dependent phosphotriesterase"/>
    <property type="match status" value="1"/>
</dbReference>
<dbReference type="Gene3D" id="2.120.10.30">
    <property type="entry name" value="TolB, C-terminal domain"/>
    <property type="match status" value="1"/>
</dbReference>
<feature type="signal peptide" evidence="1">
    <location>
        <begin position="1"/>
        <end position="18"/>
    </location>
</feature>
<dbReference type="STRING" id="1325735.A0A428U1L9"/>
<sequence>MRPAISTIFASLLTSVSASPVTRNTSSQPRVRQLAEIPGVFVENIAVRPNGNLILNTISQGQIYSLDPSQKEP</sequence>
<organism evidence="2 3">
    <name type="scientific">Fusarium oligoseptatum</name>
    <dbReference type="NCBI Taxonomy" id="2604345"/>
    <lineage>
        <taxon>Eukaryota</taxon>
        <taxon>Fungi</taxon>
        <taxon>Dikarya</taxon>
        <taxon>Ascomycota</taxon>
        <taxon>Pezizomycotina</taxon>
        <taxon>Sordariomycetes</taxon>
        <taxon>Hypocreomycetidae</taxon>
        <taxon>Hypocreales</taxon>
        <taxon>Nectriaceae</taxon>
        <taxon>Fusarium</taxon>
        <taxon>Fusarium solani species complex</taxon>
    </lineage>
</organism>
<gene>
    <name evidence="2" type="ORF">CEP52_004840</name>
</gene>
<evidence type="ECO:0000256" key="1">
    <source>
        <dbReference type="SAM" id="SignalP"/>
    </source>
</evidence>
<dbReference type="EMBL" id="NKCK01000036">
    <property type="protein sequence ID" value="RSM08184.1"/>
    <property type="molecule type" value="Genomic_DNA"/>
</dbReference>
<evidence type="ECO:0000313" key="3">
    <source>
        <dbReference type="Proteomes" id="UP000287144"/>
    </source>
</evidence>
<dbReference type="InterPro" id="IPR011042">
    <property type="entry name" value="6-blade_b-propeller_TolB-like"/>
</dbReference>
<proteinExistence type="predicted"/>
<dbReference type="AlphaFoldDB" id="A0A428U1L9"/>
<keyword evidence="1" id="KW-0732">Signal</keyword>
<feature type="chain" id="PRO_5019496075" evidence="1">
    <location>
        <begin position="19"/>
        <end position="73"/>
    </location>
</feature>
<reference evidence="2 3" key="1">
    <citation type="submission" date="2017-06" db="EMBL/GenBank/DDBJ databases">
        <title>Comparative genomic analysis of Ambrosia Fusariam Clade fungi.</title>
        <authorList>
            <person name="Stajich J.E."/>
            <person name="Carrillo J."/>
            <person name="Kijimoto T."/>
            <person name="Eskalen A."/>
            <person name="O'Donnell K."/>
            <person name="Kasson M."/>
        </authorList>
    </citation>
    <scope>NUCLEOTIDE SEQUENCE [LARGE SCALE GENOMIC DNA]</scope>
    <source>
        <strain evidence="2 3">NRRL62579</strain>
    </source>
</reference>
<comment type="caution">
    <text evidence="2">The sequence shown here is derived from an EMBL/GenBank/DDBJ whole genome shotgun (WGS) entry which is preliminary data.</text>
</comment>
<name>A0A428U1L9_9HYPO</name>
<keyword evidence="3" id="KW-1185">Reference proteome</keyword>